<proteinExistence type="predicted"/>
<keyword evidence="2" id="KW-1185">Reference proteome</keyword>
<accession>A0ABU5NUT1</accession>
<comment type="caution">
    <text evidence="1">The sequence shown here is derived from an EMBL/GenBank/DDBJ whole genome shotgun (WGS) entry which is preliminary data.</text>
</comment>
<dbReference type="Proteomes" id="UP001305746">
    <property type="component" value="Unassembled WGS sequence"/>
</dbReference>
<evidence type="ECO:0000313" key="1">
    <source>
        <dbReference type="EMBL" id="MEA1079575.1"/>
    </source>
</evidence>
<evidence type="ECO:0000313" key="2">
    <source>
        <dbReference type="Proteomes" id="UP001305746"/>
    </source>
</evidence>
<dbReference type="EMBL" id="JAYDCJ010000001">
    <property type="protein sequence ID" value="MEA1079575.1"/>
    <property type="molecule type" value="Genomic_DNA"/>
</dbReference>
<gene>
    <name evidence="1" type="ORF">U5822_02775</name>
</gene>
<protein>
    <recommendedName>
        <fullName evidence="3">Lipoprotein</fullName>
    </recommendedName>
</protein>
<evidence type="ECO:0008006" key="3">
    <source>
        <dbReference type="Google" id="ProtNLM"/>
    </source>
</evidence>
<organism evidence="1 2">
    <name type="scientific">Marinobacter qingdaonensis</name>
    <dbReference type="NCBI Taxonomy" id="3108486"/>
    <lineage>
        <taxon>Bacteria</taxon>
        <taxon>Pseudomonadati</taxon>
        <taxon>Pseudomonadota</taxon>
        <taxon>Gammaproteobacteria</taxon>
        <taxon>Pseudomonadales</taxon>
        <taxon>Marinobacteraceae</taxon>
        <taxon>Marinobacter</taxon>
    </lineage>
</organism>
<name>A0ABU5NUT1_9GAMM</name>
<sequence>MQINPANLAPDKKTIFHALASTLALLLLAGCGGSGGSSSVSASGSSTPQTEDAVVAAPTSTALAENKAPEAFQFGNFKTVAVVLDADRLAGLSMSDNYVLKASDGADNVYRLSSFRVGDSTSFSFSLPTSSAALIVEIFSVSEGGQVFTEEFLL</sequence>
<reference evidence="1 2" key="1">
    <citation type="submission" date="2023-12" db="EMBL/GenBank/DDBJ databases">
        <title>Marinobacter qingdaonensis sp. nov., isolated from the intertidal sediment of Qingdao, PR China.</title>
        <authorList>
            <person name="Li Y."/>
        </authorList>
    </citation>
    <scope>NUCLEOTIDE SEQUENCE [LARGE SCALE GENOMIC DNA]</scope>
    <source>
        <strain evidence="1 2">ASW11-75</strain>
    </source>
</reference>
<dbReference type="RefSeq" id="WP_322854094.1">
    <property type="nucleotide sequence ID" value="NZ_JAYDCJ010000001.1"/>
</dbReference>